<dbReference type="RefSeq" id="WP_091698788.1">
    <property type="nucleotide sequence ID" value="NZ_FPCG01000010.1"/>
</dbReference>
<dbReference type="Proteomes" id="UP000198881">
    <property type="component" value="Unassembled WGS sequence"/>
</dbReference>
<evidence type="ECO:0000313" key="3">
    <source>
        <dbReference type="EMBL" id="SFV24313.1"/>
    </source>
</evidence>
<feature type="region of interest" description="Disordered" evidence="1">
    <location>
        <begin position="423"/>
        <end position="451"/>
    </location>
</feature>
<protein>
    <submittedName>
        <fullName evidence="3">Uncharacterized protein</fullName>
    </submittedName>
</protein>
<evidence type="ECO:0000313" key="4">
    <source>
        <dbReference type="Proteomes" id="UP000198881"/>
    </source>
</evidence>
<accession>A0A1I7MQY6</accession>
<keyword evidence="2" id="KW-1133">Transmembrane helix</keyword>
<keyword evidence="2" id="KW-0472">Membrane</keyword>
<dbReference type="Gene3D" id="2.60.120.380">
    <property type="match status" value="1"/>
</dbReference>
<feature type="region of interest" description="Disordered" evidence="1">
    <location>
        <begin position="1"/>
        <end position="31"/>
    </location>
</feature>
<dbReference type="AlphaFoldDB" id="A0A1I7MQY6"/>
<feature type="region of interest" description="Disordered" evidence="1">
    <location>
        <begin position="58"/>
        <end position="88"/>
    </location>
</feature>
<sequence length="485" mass="50300">MSTQNPTVEHRMSRSDRAGLAVRSGRPGRAPRRAAGLALAIALAAYPLATALPAAATPSASATSSGSADANPRGPVPVYEPAGEQVTGGSDLAGAVEIQPGVHWDTLEAGDSEGVSGDGTQRFYTLPALQEGERLYAAAVLAVDTQQRTDSNGMVGLEFQLVNQQGESCSSRDTTNHSASSPSGHPVVTAVTDPMDPERSYGCFEDGSGIVAAQVQRTGTWQSDTPMPVELHFWVAPPVDESQLNAAPTSAEAPQSVTITGEATPLEGGSSFATAVEATPGQVHEVEIRPSQVQYFKVPVEYGQRLNYRLAQGNNQDASVARVEGRIFTPLLRRPDSTNSYVHLFYDTVGEVVTQSTSVTTSPDNHGSHSYGSLSIAGDYYIVVSASNARANRQGSQPFRYQLAVELTGEPGGTTDWVTAAQEQAAEAAGDGAENGENGGQPQAAGSGGGMPTGAELGALAGGIGLGALLSGVAWLLLRRRGQQA</sequence>
<dbReference type="OrthoDB" id="4318225at2"/>
<feature type="compositionally biased region" description="Polar residues" evidence="1">
    <location>
        <begin position="166"/>
        <end position="183"/>
    </location>
</feature>
<feature type="transmembrane region" description="Helical" evidence="2">
    <location>
        <begin position="457"/>
        <end position="478"/>
    </location>
</feature>
<name>A0A1I7MQY6_9MICC</name>
<proteinExistence type="predicted"/>
<organism evidence="3 4">
    <name type="scientific">Micrococcus terreus</name>
    <dbReference type="NCBI Taxonomy" id="574650"/>
    <lineage>
        <taxon>Bacteria</taxon>
        <taxon>Bacillati</taxon>
        <taxon>Actinomycetota</taxon>
        <taxon>Actinomycetes</taxon>
        <taxon>Micrococcales</taxon>
        <taxon>Micrococcaceae</taxon>
        <taxon>Micrococcus</taxon>
    </lineage>
</organism>
<feature type="compositionally biased region" description="Low complexity" evidence="1">
    <location>
        <begin position="423"/>
        <end position="445"/>
    </location>
</feature>
<keyword evidence="2" id="KW-0812">Transmembrane</keyword>
<evidence type="ECO:0000256" key="1">
    <source>
        <dbReference type="SAM" id="MobiDB-lite"/>
    </source>
</evidence>
<dbReference type="EMBL" id="FPCG01000010">
    <property type="protein sequence ID" value="SFV24313.1"/>
    <property type="molecule type" value="Genomic_DNA"/>
</dbReference>
<feature type="compositionally biased region" description="Basic and acidic residues" evidence="1">
    <location>
        <begin position="8"/>
        <end position="17"/>
    </location>
</feature>
<evidence type="ECO:0000256" key="2">
    <source>
        <dbReference type="SAM" id="Phobius"/>
    </source>
</evidence>
<feature type="region of interest" description="Disordered" evidence="1">
    <location>
        <begin position="166"/>
        <end position="188"/>
    </location>
</feature>
<reference evidence="3 4" key="1">
    <citation type="submission" date="2016-10" db="EMBL/GenBank/DDBJ databases">
        <authorList>
            <person name="de Groot N.N."/>
        </authorList>
    </citation>
    <scope>NUCLEOTIDE SEQUENCE [LARGE SCALE GENOMIC DNA]</scope>
    <source>
        <strain evidence="3 4">CGMCC 1.7054</strain>
    </source>
</reference>
<feature type="compositionally biased region" description="Low complexity" evidence="1">
    <location>
        <begin position="58"/>
        <end position="68"/>
    </location>
</feature>
<dbReference type="STRING" id="574650.SAMN04487966_110101"/>
<gene>
    <name evidence="3" type="ORF">SAMN04487966_110101</name>
</gene>
<keyword evidence="4" id="KW-1185">Reference proteome</keyword>